<evidence type="ECO:0000259" key="5">
    <source>
        <dbReference type="PROSITE" id="PS50160"/>
    </source>
</evidence>
<dbReference type="AlphaFoldDB" id="A0A1I0ZVP3"/>
<dbReference type="Pfam" id="PF01068">
    <property type="entry name" value="DNA_ligase_A_M"/>
    <property type="match status" value="1"/>
</dbReference>
<dbReference type="GO" id="GO:0005524">
    <property type="term" value="F:ATP binding"/>
    <property type="evidence" value="ECO:0007669"/>
    <property type="project" value="InterPro"/>
</dbReference>
<comment type="catalytic activity">
    <reaction evidence="4">
        <text>ATP + (deoxyribonucleotide)n-3'-hydroxyl + 5'-phospho-(deoxyribonucleotide)m = (deoxyribonucleotide)n+m + AMP + diphosphate.</text>
        <dbReference type="EC" id="6.5.1.1"/>
    </reaction>
</comment>
<sequence length="319" mass="34042">MDPMLATPAPDRAAGRDDLGPAFPRGEGWLYEVKWDGVRVLGDTRGPVPRLLSRNGLEVTTAYPELAGLAGLPGVLLDGEVVALDAGVPSFAALAERMHVRDARRAAQLAAARPVTYLVFDLLAAGDEDLTARPLVERRAALADLPLPEHVELSPAYPDVDELWAVTRAHGLEGVVAKRRDSPYRAGRRSGDWVKAAHRHGRTALVGGWREESTGSGRLGALLLGAPDATGALRFLGRAGSGLTGAVAADLRAALEPLARATSPFDEPVPAVDARGAHWCEPVLVVELAYLTRMPTGRLRQPVVRGRRTDAAADPWERT</sequence>
<dbReference type="CDD" id="cd07971">
    <property type="entry name" value="OBF_DNA_ligase_LigD"/>
    <property type="match status" value="1"/>
</dbReference>
<accession>A0A1I0ZVP3</accession>
<evidence type="ECO:0000313" key="7">
    <source>
        <dbReference type="Proteomes" id="UP000199012"/>
    </source>
</evidence>
<protein>
    <recommendedName>
        <fullName evidence="2">DNA ligase (ATP)</fullName>
        <ecNumber evidence="2">6.5.1.1</ecNumber>
    </recommendedName>
</protein>
<dbReference type="InterPro" id="IPR012310">
    <property type="entry name" value="DNA_ligase_ATP-dep_cent"/>
</dbReference>
<dbReference type="Gene3D" id="3.30.1490.70">
    <property type="match status" value="1"/>
</dbReference>
<dbReference type="PANTHER" id="PTHR45674">
    <property type="entry name" value="DNA LIGASE 1/3 FAMILY MEMBER"/>
    <property type="match status" value="1"/>
</dbReference>
<dbReference type="EMBL" id="FOKA01000013">
    <property type="protein sequence ID" value="SFB29617.1"/>
    <property type="molecule type" value="Genomic_DNA"/>
</dbReference>
<dbReference type="STRING" id="988821.SAMN05421867_11320"/>
<keyword evidence="3" id="KW-0436">Ligase</keyword>
<dbReference type="GO" id="GO:0003910">
    <property type="term" value="F:DNA ligase (ATP) activity"/>
    <property type="evidence" value="ECO:0007669"/>
    <property type="project" value="UniProtKB-EC"/>
</dbReference>
<dbReference type="InterPro" id="IPR050191">
    <property type="entry name" value="ATP-dep_DNA_ligase"/>
</dbReference>
<gene>
    <name evidence="6" type="ORF">SAMN05421867_11320</name>
</gene>
<comment type="similarity">
    <text evidence="1">Belongs to the ATP-dependent DNA ligase family.</text>
</comment>
<dbReference type="GO" id="GO:0006310">
    <property type="term" value="P:DNA recombination"/>
    <property type="evidence" value="ECO:0007669"/>
    <property type="project" value="InterPro"/>
</dbReference>
<proteinExistence type="inferred from homology"/>
<dbReference type="Gene3D" id="2.40.50.140">
    <property type="entry name" value="Nucleic acid-binding proteins"/>
    <property type="match status" value="1"/>
</dbReference>
<dbReference type="SUPFAM" id="SSF56091">
    <property type="entry name" value="DNA ligase/mRNA capping enzyme, catalytic domain"/>
    <property type="match status" value="1"/>
</dbReference>
<dbReference type="Gene3D" id="3.30.470.30">
    <property type="entry name" value="DNA ligase/mRNA capping enzyme"/>
    <property type="match status" value="1"/>
</dbReference>
<evidence type="ECO:0000313" key="6">
    <source>
        <dbReference type="EMBL" id="SFB29617.1"/>
    </source>
</evidence>
<dbReference type="InterPro" id="IPR014146">
    <property type="entry name" value="LigD_ligase_dom"/>
</dbReference>
<dbReference type="NCBIfam" id="TIGR02779">
    <property type="entry name" value="NHEJ_ligase_lig"/>
    <property type="match status" value="1"/>
</dbReference>
<dbReference type="CDD" id="cd07906">
    <property type="entry name" value="Adenylation_DNA_ligase_LigD_LigC"/>
    <property type="match status" value="1"/>
</dbReference>
<dbReference type="InterPro" id="IPR012309">
    <property type="entry name" value="DNA_ligase_ATP-dep_C"/>
</dbReference>
<dbReference type="PANTHER" id="PTHR45674:SF4">
    <property type="entry name" value="DNA LIGASE 1"/>
    <property type="match status" value="1"/>
</dbReference>
<dbReference type="SUPFAM" id="SSF50249">
    <property type="entry name" value="Nucleic acid-binding proteins"/>
    <property type="match status" value="1"/>
</dbReference>
<dbReference type="EC" id="6.5.1.1" evidence="2"/>
<organism evidence="6 7">
    <name type="scientific">Cellulomonas marina</name>
    <dbReference type="NCBI Taxonomy" id="988821"/>
    <lineage>
        <taxon>Bacteria</taxon>
        <taxon>Bacillati</taxon>
        <taxon>Actinomycetota</taxon>
        <taxon>Actinomycetes</taxon>
        <taxon>Micrococcales</taxon>
        <taxon>Cellulomonadaceae</taxon>
        <taxon>Cellulomonas</taxon>
    </lineage>
</organism>
<dbReference type="Pfam" id="PF04679">
    <property type="entry name" value="DNA_ligase_A_C"/>
    <property type="match status" value="1"/>
</dbReference>
<evidence type="ECO:0000256" key="4">
    <source>
        <dbReference type="ARBA" id="ARBA00034003"/>
    </source>
</evidence>
<keyword evidence="7" id="KW-1185">Reference proteome</keyword>
<dbReference type="InterPro" id="IPR012340">
    <property type="entry name" value="NA-bd_OB-fold"/>
</dbReference>
<dbReference type="PROSITE" id="PS50160">
    <property type="entry name" value="DNA_LIGASE_A3"/>
    <property type="match status" value="1"/>
</dbReference>
<evidence type="ECO:0000256" key="3">
    <source>
        <dbReference type="ARBA" id="ARBA00022598"/>
    </source>
</evidence>
<reference evidence="6 7" key="1">
    <citation type="submission" date="2016-10" db="EMBL/GenBank/DDBJ databases">
        <authorList>
            <person name="de Groot N.N."/>
        </authorList>
    </citation>
    <scope>NUCLEOTIDE SEQUENCE [LARGE SCALE GENOMIC DNA]</scope>
    <source>
        <strain evidence="6 7">CGMCC 4.6945</strain>
    </source>
</reference>
<feature type="domain" description="ATP-dependent DNA ligase family profile" evidence="5">
    <location>
        <begin position="115"/>
        <end position="195"/>
    </location>
</feature>
<evidence type="ECO:0000256" key="1">
    <source>
        <dbReference type="ARBA" id="ARBA00007572"/>
    </source>
</evidence>
<name>A0A1I0ZVP3_9CELL</name>
<evidence type="ECO:0000256" key="2">
    <source>
        <dbReference type="ARBA" id="ARBA00012727"/>
    </source>
</evidence>
<dbReference type="GO" id="GO:0006281">
    <property type="term" value="P:DNA repair"/>
    <property type="evidence" value="ECO:0007669"/>
    <property type="project" value="InterPro"/>
</dbReference>
<dbReference type="Proteomes" id="UP000199012">
    <property type="component" value="Unassembled WGS sequence"/>
</dbReference>